<evidence type="ECO:0000256" key="14">
    <source>
        <dbReference type="ARBA" id="ARBA00023002"/>
    </source>
</evidence>
<evidence type="ECO:0000256" key="15">
    <source>
        <dbReference type="ARBA" id="ARBA00023306"/>
    </source>
</evidence>
<keyword evidence="7 19" id="KW-0963">Cytoplasm</keyword>
<sequence>MNPVMHHNYPLRELNTFGMPVNAANFCELEDLAQLPALLASDIFQRGPVLWLGGGSNLLFTRDYPGLVIKVALKGIRLLADDGDSVLVEAAAGENWHAFVQYTLAQGWSGLENLSLIPGTVGASPIQNIGAYGVEVKDHLLQVVCADLSQNGAEVVVDNADCRFAYRDSVFKQQLAGRMLVTAVRFRLQRRFSPRIGYGDIQQQLQAMGAGEAPTAQQVSAAVIAIRQSKLPDPVTLGNAGSFFKNPIVSRTEADALLARFPALPHYPQADGGVKLAAGWLIDQAGLKGYRDGDAGVHARQALVLVNHGNASGSQMWALASKVRDTVRERYGVTLEPEPIVL</sequence>
<dbReference type="NCBIfam" id="NF010478">
    <property type="entry name" value="PRK13903.1"/>
    <property type="match status" value="1"/>
</dbReference>
<dbReference type="Proteomes" id="UP001433638">
    <property type="component" value="Unassembled WGS sequence"/>
</dbReference>
<comment type="caution">
    <text evidence="21">The sequence shown here is derived from an EMBL/GenBank/DDBJ whole genome shotgun (WGS) entry which is preliminary data.</text>
</comment>
<evidence type="ECO:0000256" key="9">
    <source>
        <dbReference type="ARBA" id="ARBA00022630"/>
    </source>
</evidence>
<gene>
    <name evidence="19 21" type="primary">murB</name>
    <name evidence="21" type="ORF">ABNW52_02230</name>
</gene>
<dbReference type="PANTHER" id="PTHR21071">
    <property type="entry name" value="UDP-N-ACETYLENOLPYRUVOYLGLUCOSAMINE REDUCTASE"/>
    <property type="match status" value="1"/>
</dbReference>
<reference evidence="21" key="1">
    <citation type="submission" date="2024-06" db="EMBL/GenBank/DDBJ databases">
        <title>Genome sequence of Vogesella sp. MAHUQ-64.</title>
        <authorList>
            <person name="Huq M.A."/>
        </authorList>
    </citation>
    <scope>NUCLEOTIDE SEQUENCE</scope>
    <source>
        <strain evidence="21">MAHUQ-64</strain>
    </source>
</reference>
<evidence type="ECO:0000256" key="17">
    <source>
        <dbReference type="ARBA" id="ARBA00031026"/>
    </source>
</evidence>
<keyword evidence="11 19" id="KW-0521">NADP</keyword>
<evidence type="ECO:0000256" key="4">
    <source>
        <dbReference type="ARBA" id="ARBA00004752"/>
    </source>
</evidence>
<comment type="similarity">
    <text evidence="19">Belongs to the MurB family.</text>
</comment>
<evidence type="ECO:0000313" key="21">
    <source>
        <dbReference type="EMBL" id="MEQ6289424.1"/>
    </source>
</evidence>
<accession>A0ABV1M397</accession>
<dbReference type="InterPro" id="IPR036318">
    <property type="entry name" value="FAD-bd_PCMH-like_sf"/>
</dbReference>
<keyword evidence="10 19" id="KW-0274">FAD</keyword>
<organism evidence="21 22">
    <name type="scientific">Vogesella oryzagri</name>
    <dbReference type="NCBI Taxonomy" id="3160864"/>
    <lineage>
        <taxon>Bacteria</taxon>
        <taxon>Pseudomonadati</taxon>
        <taxon>Pseudomonadota</taxon>
        <taxon>Betaproteobacteria</taxon>
        <taxon>Neisseriales</taxon>
        <taxon>Chromobacteriaceae</taxon>
        <taxon>Vogesella</taxon>
    </lineage>
</organism>
<dbReference type="HAMAP" id="MF_00037">
    <property type="entry name" value="MurB"/>
    <property type="match status" value="1"/>
</dbReference>
<evidence type="ECO:0000313" key="22">
    <source>
        <dbReference type="Proteomes" id="UP001433638"/>
    </source>
</evidence>
<evidence type="ECO:0000256" key="6">
    <source>
        <dbReference type="ARBA" id="ARBA00015188"/>
    </source>
</evidence>
<dbReference type="EMBL" id="JBEFLD010000001">
    <property type="protein sequence ID" value="MEQ6289424.1"/>
    <property type="molecule type" value="Genomic_DNA"/>
</dbReference>
<dbReference type="PROSITE" id="PS51387">
    <property type="entry name" value="FAD_PCMH"/>
    <property type="match status" value="1"/>
</dbReference>
<dbReference type="Gene3D" id="3.90.78.10">
    <property type="entry name" value="UDP-N-acetylenolpyruvoylglucosamine reductase, C-terminal domain"/>
    <property type="match status" value="1"/>
</dbReference>
<dbReference type="PANTHER" id="PTHR21071:SF4">
    <property type="entry name" value="UDP-N-ACETYLENOLPYRUVOYLGLUCOSAMINE REDUCTASE"/>
    <property type="match status" value="1"/>
</dbReference>
<keyword evidence="22" id="KW-1185">Reference proteome</keyword>
<name>A0ABV1M397_9NEIS</name>
<dbReference type="NCBIfam" id="TIGR00179">
    <property type="entry name" value="murB"/>
    <property type="match status" value="1"/>
</dbReference>
<keyword evidence="16 19" id="KW-0961">Cell wall biogenesis/degradation</keyword>
<evidence type="ECO:0000256" key="19">
    <source>
        <dbReference type="HAMAP-Rule" id="MF_00037"/>
    </source>
</evidence>
<comment type="catalytic activity">
    <reaction evidence="18 19">
        <text>UDP-N-acetyl-alpha-D-muramate + NADP(+) = UDP-N-acetyl-3-O-(1-carboxyvinyl)-alpha-D-glucosamine + NADPH + H(+)</text>
        <dbReference type="Rhea" id="RHEA:12248"/>
        <dbReference type="ChEBI" id="CHEBI:15378"/>
        <dbReference type="ChEBI" id="CHEBI:57783"/>
        <dbReference type="ChEBI" id="CHEBI:58349"/>
        <dbReference type="ChEBI" id="CHEBI:68483"/>
        <dbReference type="ChEBI" id="CHEBI:70757"/>
        <dbReference type="EC" id="1.3.1.98"/>
    </reaction>
</comment>
<comment type="subcellular location">
    <subcellularLocation>
        <location evidence="3 19">Cytoplasm</location>
    </subcellularLocation>
</comment>
<evidence type="ECO:0000256" key="7">
    <source>
        <dbReference type="ARBA" id="ARBA00022490"/>
    </source>
</evidence>
<proteinExistence type="inferred from homology"/>
<dbReference type="Gene3D" id="3.30.43.10">
    <property type="entry name" value="Uridine Diphospho-n-acetylenolpyruvylglucosamine Reductase, domain 2"/>
    <property type="match status" value="1"/>
</dbReference>
<feature type="active site" evidence="19">
    <location>
        <position position="167"/>
    </location>
</feature>
<dbReference type="SUPFAM" id="SSF56176">
    <property type="entry name" value="FAD-binding/transporter-associated domain-like"/>
    <property type="match status" value="1"/>
</dbReference>
<dbReference type="SUPFAM" id="SSF56194">
    <property type="entry name" value="Uridine diphospho-N-Acetylenolpyruvylglucosamine reductase, MurB, C-terminal domain"/>
    <property type="match status" value="1"/>
</dbReference>
<keyword evidence="14 19" id="KW-0560">Oxidoreductase</keyword>
<evidence type="ECO:0000256" key="5">
    <source>
        <dbReference type="ARBA" id="ARBA00012518"/>
    </source>
</evidence>
<protein>
    <recommendedName>
        <fullName evidence="6 19">UDP-N-acetylenolpyruvoylglucosamine reductase</fullName>
        <ecNumber evidence="5 19">1.3.1.98</ecNumber>
    </recommendedName>
    <alternativeName>
        <fullName evidence="17 19">UDP-N-acetylmuramate dehydrogenase</fullName>
    </alternativeName>
</protein>
<dbReference type="RefSeq" id="WP_349583396.1">
    <property type="nucleotide sequence ID" value="NZ_JBEFLD010000001.1"/>
</dbReference>
<evidence type="ECO:0000256" key="18">
    <source>
        <dbReference type="ARBA" id="ARBA00048914"/>
    </source>
</evidence>
<dbReference type="InterPro" id="IPR011601">
    <property type="entry name" value="MurB_C"/>
</dbReference>
<dbReference type="InterPro" id="IPR003170">
    <property type="entry name" value="MurB"/>
</dbReference>
<comment type="pathway">
    <text evidence="4 19">Cell wall biogenesis; peptidoglycan biosynthesis.</text>
</comment>
<evidence type="ECO:0000256" key="16">
    <source>
        <dbReference type="ARBA" id="ARBA00023316"/>
    </source>
</evidence>
<evidence type="ECO:0000256" key="8">
    <source>
        <dbReference type="ARBA" id="ARBA00022618"/>
    </source>
</evidence>
<feature type="active site" description="Proton donor" evidence="19">
    <location>
        <position position="242"/>
    </location>
</feature>
<keyword evidence="15 19" id="KW-0131">Cell cycle</keyword>
<dbReference type="Pfam" id="PF01565">
    <property type="entry name" value="FAD_binding_4"/>
    <property type="match status" value="1"/>
</dbReference>
<evidence type="ECO:0000256" key="11">
    <source>
        <dbReference type="ARBA" id="ARBA00022857"/>
    </source>
</evidence>
<keyword evidence="13 19" id="KW-0573">Peptidoglycan synthesis</keyword>
<dbReference type="InterPro" id="IPR016166">
    <property type="entry name" value="FAD-bd_PCMH"/>
</dbReference>
<dbReference type="InterPro" id="IPR016169">
    <property type="entry name" value="FAD-bd_PCMH_sub2"/>
</dbReference>
<comment type="cofactor">
    <cofactor evidence="1 19">
        <name>FAD</name>
        <dbReference type="ChEBI" id="CHEBI:57692"/>
    </cofactor>
</comment>
<dbReference type="EC" id="1.3.1.98" evidence="5 19"/>
<dbReference type="GO" id="GO:0008762">
    <property type="term" value="F:UDP-N-acetylmuramate dehydrogenase activity"/>
    <property type="evidence" value="ECO:0007669"/>
    <property type="project" value="UniProtKB-EC"/>
</dbReference>
<dbReference type="InterPro" id="IPR006094">
    <property type="entry name" value="Oxid_FAD_bind_N"/>
</dbReference>
<evidence type="ECO:0000259" key="20">
    <source>
        <dbReference type="PROSITE" id="PS51387"/>
    </source>
</evidence>
<evidence type="ECO:0000256" key="3">
    <source>
        <dbReference type="ARBA" id="ARBA00004496"/>
    </source>
</evidence>
<dbReference type="Gene3D" id="3.30.465.10">
    <property type="match status" value="1"/>
</dbReference>
<evidence type="ECO:0000256" key="2">
    <source>
        <dbReference type="ARBA" id="ARBA00003921"/>
    </source>
</evidence>
<dbReference type="NCBIfam" id="NF000755">
    <property type="entry name" value="PRK00046.1"/>
    <property type="match status" value="1"/>
</dbReference>
<evidence type="ECO:0000256" key="1">
    <source>
        <dbReference type="ARBA" id="ARBA00001974"/>
    </source>
</evidence>
<dbReference type="InterPro" id="IPR016167">
    <property type="entry name" value="FAD-bd_PCMH_sub1"/>
</dbReference>
<dbReference type="Pfam" id="PF02873">
    <property type="entry name" value="MurB_C"/>
    <property type="match status" value="1"/>
</dbReference>
<keyword evidence="12 19" id="KW-0133">Cell shape</keyword>
<comment type="function">
    <text evidence="2 19">Cell wall formation.</text>
</comment>
<keyword evidence="9 19" id="KW-0285">Flavoprotein</keyword>
<evidence type="ECO:0000256" key="10">
    <source>
        <dbReference type="ARBA" id="ARBA00022827"/>
    </source>
</evidence>
<feature type="active site" evidence="19">
    <location>
        <position position="338"/>
    </location>
</feature>
<feature type="domain" description="FAD-binding PCMH-type" evidence="20">
    <location>
        <begin position="19"/>
        <end position="191"/>
    </location>
</feature>
<evidence type="ECO:0000256" key="13">
    <source>
        <dbReference type="ARBA" id="ARBA00022984"/>
    </source>
</evidence>
<keyword evidence="8 19" id="KW-0132">Cell division</keyword>
<evidence type="ECO:0000256" key="12">
    <source>
        <dbReference type="ARBA" id="ARBA00022960"/>
    </source>
</evidence>
<dbReference type="InterPro" id="IPR036635">
    <property type="entry name" value="MurB_C_sf"/>
</dbReference>